<dbReference type="SUPFAM" id="SSF46785">
    <property type="entry name" value="Winged helix' DNA-binding domain"/>
    <property type="match status" value="1"/>
</dbReference>
<reference evidence="6" key="1">
    <citation type="journal article" date="2014" name="Int. J. Syst. Evol. Microbiol.">
        <title>Complete genome sequence of Corynebacterium casei LMG S-19264T (=DSM 44701T), isolated from a smear-ripened cheese.</title>
        <authorList>
            <consortium name="US DOE Joint Genome Institute (JGI-PGF)"/>
            <person name="Walter F."/>
            <person name="Albersmeier A."/>
            <person name="Kalinowski J."/>
            <person name="Ruckert C."/>
        </authorList>
    </citation>
    <scope>NUCLEOTIDE SEQUENCE</scope>
    <source>
        <strain evidence="6">CGMCC 1.12997</strain>
    </source>
</reference>
<dbReference type="InterPro" id="IPR036390">
    <property type="entry name" value="WH_DNA-bd_sf"/>
</dbReference>
<feature type="domain" description="HTH lysR-type" evidence="5">
    <location>
        <begin position="1"/>
        <end position="58"/>
    </location>
</feature>
<dbReference type="RefSeq" id="WP_188552794.1">
    <property type="nucleotide sequence ID" value="NZ_BMGT01000001.1"/>
</dbReference>
<accession>A0A917LZU9</accession>
<dbReference type="Pfam" id="PF00126">
    <property type="entry name" value="HTH_1"/>
    <property type="match status" value="1"/>
</dbReference>
<evidence type="ECO:0000256" key="2">
    <source>
        <dbReference type="ARBA" id="ARBA00023015"/>
    </source>
</evidence>
<sequence length="306" mass="32817">MENFRLKVFRAVAAEMSFRKAAEVLHLSQPAVSQQVRSLEEEAGARLFDRGNSDGHGSQISLTEAGRVLLEYATAAAETMAEAQRALAALNDDVAGELRLGASTTIAQYVLPRILGAFLRQYPNVHLSVMSGNTERIAEVVAEEQVMLGLIEGPAMRRDVKTERMVEDEMVLIVAPGHAWARAGKIAPAELTKTSMLLRERGSGSRRVVERALKKAGIPLRSLHVAMELDSTEAIISGVEAELGVGFVSRCAIGKAMRLGTVRTVPVKGLEIVRDFSFIHLAGAEVSGAAAAFQRFAMGTGIAPIG</sequence>
<reference evidence="6" key="2">
    <citation type="submission" date="2020-09" db="EMBL/GenBank/DDBJ databases">
        <authorList>
            <person name="Sun Q."/>
            <person name="Zhou Y."/>
        </authorList>
    </citation>
    <scope>NUCLEOTIDE SEQUENCE</scope>
    <source>
        <strain evidence="6">CGMCC 1.12997</strain>
    </source>
</reference>
<dbReference type="InterPro" id="IPR005119">
    <property type="entry name" value="LysR_subst-bd"/>
</dbReference>
<dbReference type="EMBL" id="BMGT01000001">
    <property type="protein sequence ID" value="GGG68174.1"/>
    <property type="molecule type" value="Genomic_DNA"/>
</dbReference>
<protein>
    <submittedName>
        <fullName evidence="6">LysR family transcriptional regulator</fullName>
    </submittedName>
</protein>
<dbReference type="InterPro" id="IPR036388">
    <property type="entry name" value="WH-like_DNA-bd_sf"/>
</dbReference>
<dbReference type="Gene3D" id="3.40.190.290">
    <property type="match status" value="1"/>
</dbReference>
<proteinExistence type="inferred from homology"/>
<evidence type="ECO:0000256" key="3">
    <source>
        <dbReference type="ARBA" id="ARBA00023125"/>
    </source>
</evidence>
<name>A0A917LZU9_9BACT</name>
<evidence type="ECO:0000256" key="4">
    <source>
        <dbReference type="ARBA" id="ARBA00023163"/>
    </source>
</evidence>
<evidence type="ECO:0000313" key="7">
    <source>
        <dbReference type="Proteomes" id="UP000647241"/>
    </source>
</evidence>
<comment type="caution">
    <text evidence="6">The sequence shown here is derived from an EMBL/GenBank/DDBJ whole genome shotgun (WGS) entry which is preliminary data.</text>
</comment>
<dbReference type="Pfam" id="PF03466">
    <property type="entry name" value="LysR_substrate"/>
    <property type="match status" value="1"/>
</dbReference>
<dbReference type="PRINTS" id="PR00039">
    <property type="entry name" value="HTHLYSR"/>
</dbReference>
<dbReference type="Proteomes" id="UP000647241">
    <property type="component" value="Unassembled WGS sequence"/>
</dbReference>
<dbReference type="AlphaFoldDB" id="A0A917LZU9"/>
<evidence type="ECO:0000256" key="1">
    <source>
        <dbReference type="ARBA" id="ARBA00009437"/>
    </source>
</evidence>
<dbReference type="CDD" id="cd08420">
    <property type="entry name" value="PBP2_CysL_like"/>
    <property type="match status" value="1"/>
</dbReference>
<dbReference type="PANTHER" id="PTHR30126:SF39">
    <property type="entry name" value="HTH-TYPE TRANSCRIPTIONAL REGULATOR CYSL"/>
    <property type="match status" value="1"/>
</dbReference>
<gene>
    <name evidence="6" type="ORF">GCM10011585_07650</name>
</gene>
<evidence type="ECO:0000259" key="5">
    <source>
        <dbReference type="PROSITE" id="PS50931"/>
    </source>
</evidence>
<organism evidence="6 7">
    <name type="scientific">Edaphobacter dinghuensis</name>
    <dbReference type="NCBI Taxonomy" id="1560005"/>
    <lineage>
        <taxon>Bacteria</taxon>
        <taxon>Pseudomonadati</taxon>
        <taxon>Acidobacteriota</taxon>
        <taxon>Terriglobia</taxon>
        <taxon>Terriglobales</taxon>
        <taxon>Acidobacteriaceae</taxon>
        <taxon>Edaphobacter</taxon>
    </lineage>
</organism>
<dbReference type="GO" id="GO:0000976">
    <property type="term" value="F:transcription cis-regulatory region binding"/>
    <property type="evidence" value="ECO:0007669"/>
    <property type="project" value="TreeGrafter"/>
</dbReference>
<keyword evidence="3" id="KW-0238">DNA-binding</keyword>
<dbReference type="PANTHER" id="PTHR30126">
    <property type="entry name" value="HTH-TYPE TRANSCRIPTIONAL REGULATOR"/>
    <property type="match status" value="1"/>
</dbReference>
<keyword evidence="4" id="KW-0804">Transcription</keyword>
<dbReference type="PROSITE" id="PS50931">
    <property type="entry name" value="HTH_LYSR"/>
    <property type="match status" value="1"/>
</dbReference>
<comment type="similarity">
    <text evidence="1">Belongs to the LysR transcriptional regulatory family.</text>
</comment>
<dbReference type="SUPFAM" id="SSF53850">
    <property type="entry name" value="Periplasmic binding protein-like II"/>
    <property type="match status" value="1"/>
</dbReference>
<dbReference type="GO" id="GO:0003700">
    <property type="term" value="F:DNA-binding transcription factor activity"/>
    <property type="evidence" value="ECO:0007669"/>
    <property type="project" value="InterPro"/>
</dbReference>
<dbReference type="Gene3D" id="1.10.10.10">
    <property type="entry name" value="Winged helix-like DNA-binding domain superfamily/Winged helix DNA-binding domain"/>
    <property type="match status" value="1"/>
</dbReference>
<dbReference type="InterPro" id="IPR000847">
    <property type="entry name" value="LysR_HTH_N"/>
</dbReference>
<keyword evidence="7" id="KW-1185">Reference proteome</keyword>
<dbReference type="FunFam" id="1.10.10.10:FF:000001">
    <property type="entry name" value="LysR family transcriptional regulator"/>
    <property type="match status" value="1"/>
</dbReference>
<evidence type="ECO:0000313" key="6">
    <source>
        <dbReference type="EMBL" id="GGG68174.1"/>
    </source>
</evidence>
<keyword evidence="2" id="KW-0805">Transcription regulation</keyword>